<dbReference type="Gene3D" id="2.30.110.10">
    <property type="entry name" value="Electron Transport, Fmn-binding Protein, Chain A"/>
    <property type="match status" value="1"/>
</dbReference>
<keyword evidence="2" id="KW-1185">Reference proteome</keyword>
<dbReference type="Proteomes" id="UP000598996">
    <property type="component" value="Unassembled WGS sequence"/>
</dbReference>
<sequence length="64" mass="6873">MAGREFDVAAEELEGNERERTWAEIISAAPGVARYQDLTDRQIPIIRLTPRTTAAGSGSTGPGD</sequence>
<dbReference type="Pfam" id="PF04075">
    <property type="entry name" value="F420H2_quin_red"/>
    <property type="match status" value="1"/>
</dbReference>
<dbReference type="InterPro" id="IPR012349">
    <property type="entry name" value="Split_barrel_FMN-bd"/>
</dbReference>
<dbReference type="InterPro" id="IPR004378">
    <property type="entry name" value="F420H2_quin_Rdtase"/>
</dbReference>
<evidence type="ECO:0000313" key="1">
    <source>
        <dbReference type="EMBL" id="MBL7260516.1"/>
    </source>
</evidence>
<evidence type="ECO:0000313" key="2">
    <source>
        <dbReference type="Proteomes" id="UP000598996"/>
    </source>
</evidence>
<dbReference type="EMBL" id="JAENHO010000014">
    <property type="protein sequence ID" value="MBL7260516.1"/>
    <property type="molecule type" value="Genomic_DNA"/>
</dbReference>
<proteinExistence type="predicted"/>
<protein>
    <submittedName>
        <fullName evidence="1">Nitroreductase family deazaflavin-dependent oxidoreductase</fullName>
    </submittedName>
</protein>
<accession>A0ABS1W1A5</accession>
<comment type="caution">
    <text evidence="1">The sequence shown here is derived from an EMBL/GenBank/DDBJ whole genome shotgun (WGS) entry which is preliminary data.</text>
</comment>
<gene>
    <name evidence="1" type="ORF">JKJ07_40105</name>
</gene>
<organism evidence="1 2">
    <name type="scientific">Paractinoplanes lichenicola</name>
    <dbReference type="NCBI Taxonomy" id="2802976"/>
    <lineage>
        <taxon>Bacteria</taxon>
        <taxon>Bacillati</taxon>
        <taxon>Actinomycetota</taxon>
        <taxon>Actinomycetes</taxon>
        <taxon>Micromonosporales</taxon>
        <taxon>Micromonosporaceae</taxon>
        <taxon>Paractinoplanes</taxon>
    </lineage>
</organism>
<reference evidence="1 2" key="1">
    <citation type="submission" date="2021-01" db="EMBL/GenBank/DDBJ databases">
        <title>Actinoplanes sp. nov. LDG1-01 isolated from lichen.</title>
        <authorList>
            <person name="Saeng-In P."/>
            <person name="Phongsopitanun W."/>
            <person name="Kanchanasin P."/>
            <person name="Yuki M."/>
            <person name="Kudo T."/>
            <person name="Ohkuma M."/>
            <person name="Tanasupawat S."/>
        </authorList>
    </citation>
    <scope>NUCLEOTIDE SEQUENCE [LARGE SCALE GENOMIC DNA]</scope>
    <source>
        <strain evidence="1 2">LDG1-01</strain>
    </source>
</reference>
<name>A0ABS1W1A5_9ACTN</name>